<organism evidence="3">
    <name type="scientific">Trypanosoma vivax (strain Y486)</name>
    <dbReference type="NCBI Taxonomy" id="1055687"/>
    <lineage>
        <taxon>Eukaryota</taxon>
        <taxon>Discoba</taxon>
        <taxon>Euglenozoa</taxon>
        <taxon>Kinetoplastea</taxon>
        <taxon>Metakinetoplastina</taxon>
        <taxon>Trypanosomatida</taxon>
        <taxon>Trypanosomatidae</taxon>
        <taxon>Trypanosoma</taxon>
        <taxon>Duttonella</taxon>
    </lineage>
</organism>
<evidence type="ECO:0000313" key="3">
    <source>
        <dbReference type="EMBL" id="CCC52033.1"/>
    </source>
</evidence>
<dbReference type="PANTHER" id="PTHR47332">
    <property type="entry name" value="SET DOMAIN-CONTAINING PROTEIN 5"/>
    <property type="match status" value="1"/>
</dbReference>
<dbReference type="EMBL" id="HE573026">
    <property type="protein sequence ID" value="CCC52033.1"/>
    <property type="molecule type" value="Genomic_DNA"/>
</dbReference>
<dbReference type="InterPro" id="IPR053185">
    <property type="entry name" value="SET_domain_protein"/>
</dbReference>
<reference evidence="3" key="1">
    <citation type="journal article" date="2012" name="Proc. Natl. Acad. Sci. U.S.A.">
        <title>Antigenic diversity is generated by distinct evolutionary mechanisms in African trypanosome species.</title>
        <authorList>
            <person name="Jackson A.P."/>
            <person name="Berry A."/>
            <person name="Aslett M."/>
            <person name="Allison H.C."/>
            <person name="Burton P."/>
            <person name="Vavrova-Anderson J."/>
            <person name="Brown R."/>
            <person name="Browne H."/>
            <person name="Corton N."/>
            <person name="Hauser H."/>
            <person name="Gamble J."/>
            <person name="Gilderthorp R."/>
            <person name="Marcello L."/>
            <person name="McQuillan J."/>
            <person name="Otto T.D."/>
            <person name="Quail M.A."/>
            <person name="Sanders M.J."/>
            <person name="van Tonder A."/>
            <person name="Ginger M.L."/>
            <person name="Field M.C."/>
            <person name="Barry J.D."/>
            <person name="Hertz-Fowler C."/>
            <person name="Berriman M."/>
        </authorList>
    </citation>
    <scope>NUCLEOTIDE SEQUENCE</scope>
    <source>
        <strain evidence="3">Y486</strain>
    </source>
</reference>
<dbReference type="SUPFAM" id="SSF82199">
    <property type="entry name" value="SET domain"/>
    <property type="match status" value="1"/>
</dbReference>
<dbReference type="Pfam" id="PF00856">
    <property type="entry name" value="SET"/>
    <property type="match status" value="1"/>
</dbReference>
<evidence type="ECO:0000256" key="1">
    <source>
        <dbReference type="SAM" id="MobiDB-lite"/>
    </source>
</evidence>
<evidence type="ECO:0000259" key="2">
    <source>
        <dbReference type="PROSITE" id="PS50280"/>
    </source>
</evidence>
<dbReference type="AlphaFoldDB" id="G0U824"/>
<dbReference type="PANTHER" id="PTHR47332:SF4">
    <property type="entry name" value="SET DOMAIN-CONTAINING PROTEIN 5"/>
    <property type="match status" value="1"/>
</dbReference>
<sequence>MDETLAIIESLGKRLADCRDVPAEVATVGCELHKVLLQHSGDGCGGDGPASEQLQGRASELLAEVLIVLLEATLRCGEDRDTQMKEMKVVESLLKEPLNNDAWSETVALCHWRGRVSFASRVWQWCEAHLTLLPGEEMFLNRRAGLQGISMLADWWWRPEVMSADESFVTTGAHDSATNRAAFHECAWTLFEDVFSQATRGSTVFATPGTELLSKLLSSRDIFARRIPVQRDLLRRFYEAKGLALLQRARLFSALAFVKGAAGSGSASSGGKVKSSAAPKNCAPKLLWVAREGLTCAMECLVAALTAVQVAEAQFDASCVDLHGRIRWALLGVRDQTGHDGMQSVVPNSCSPYVHPSVEPCSNRNRVTHGTGLVSTKHIAEGTLVLQDHALIYVGTEASERSAPLPKSVSQHPSGSIDTQSVERSTVANEALDLFLRGGFTHREDNTILEVVAALREGALLGNVARAADVWEALHLAALMPFSDKSSPCGNVSQLQTNEGGEDGCDFDVARDMADLMRCWDERSIPVCPPQEFKIGQGLGMGCRQRALCPTASLINHSCTPNALMFVTEAGEFAKPIRDNGHGSCTGSMCVSVVLLRDVEEGEEITVSYLSSLLIPVAMKLKQNGFICRCTFCHSKAGLLEGVLCPECRQIIYMESGADGSGSVANKTGADAGGPQNVHVDPCVLGVPAMKTHTRRYGHASDCSHAGRCSFVEMSKRILQVYATTAREIRREFMGGGRKNNGGAESVVCGGSVSLADGADVRREQLIEKEESVDIEEMDEEEQYAQLGQRAMRRLMDLDSIAYGLPTTHHLRLTTRMECLALSLTVQLTQRDNERLLLMCEELLDDLQLLLPRNLPLLTGIRLHYALTRSRYIDPDPTRVAAEEGHSHGCCGSAREQAAIISLPFMRDAVIRECVVSSFQEFYVSAAWRYTGCNESELLAKFLHEFGIELFVCGIETTQHLDMLSLMYDSAQEVEAQLSGM</sequence>
<dbReference type="CDD" id="cd20071">
    <property type="entry name" value="SET_SMYD"/>
    <property type="match status" value="1"/>
</dbReference>
<feature type="compositionally biased region" description="Polar residues" evidence="1">
    <location>
        <begin position="408"/>
        <end position="423"/>
    </location>
</feature>
<accession>G0U824</accession>
<dbReference type="InterPro" id="IPR001214">
    <property type="entry name" value="SET_dom"/>
</dbReference>
<dbReference type="InterPro" id="IPR046341">
    <property type="entry name" value="SET_dom_sf"/>
</dbReference>
<protein>
    <recommendedName>
        <fullName evidence="2">SET domain-containing protein</fullName>
    </recommendedName>
</protein>
<feature type="domain" description="SET" evidence="2">
    <location>
        <begin position="356"/>
        <end position="610"/>
    </location>
</feature>
<proteinExistence type="predicted"/>
<name>G0U824_TRYVY</name>
<feature type="region of interest" description="Disordered" evidence="1">
    <location>
        <begin position="402"/>
        <end position="423"/>
    </location>
</feature>
<dbReference type="VEuPathDB" id="TriTrypDB:TvY486_1010760"/>
<dbReference type="PROSITE" id="PS50280">
    <property type="entry name" value="SET"/>
    <property type="match status" value="1"/>
</dbReference>
<gene>
    <name evidence="3" type="ORF">TVY486_1010760</name>
</gene>
<dbReference type="Gene3D" id="2.170.270.10">
    <property type="entry name" value="SET domain"/>
    <property type="match status" value="1"/>
</dbReference>